<keyword evidence="3" id="KW-1185">Reference proteome</keyword>
<dbReference type="EMBL" id="OC862465">
    <property type="protein sequence ID" value="CAD7630257.1"/>
    <property type="molecule type" value="Genomic_DNA"/>
</dbReference>
<feature type="compositionally biased region" description="Basic and acidic residues" evidence="1">
    <location>
        <begin position="38"/>
        <end position="62"/>
    </location>
</feature>
<evidence type="ECO:0000313" key="2">
    <source>
        <dbReference type="EMBL" id="CAD7630257.1"/>
    </source>
</evidence>
<gene>
    <name evidence="2" type="ORF">OSB1V03_LOCUS10670</name>
</gene>
<dbReference type="Proteomes" id="UP000759131">
    <property type="component" value="Unassembled WGS sequence"/>
</dbReference>
<organism evidence="2">
    <name type="scientific">Medioppia subpectinata</name>
    <dbReference type="NCBI Taxonomy" id="1979941"/>
    <lineage>
        <taxon>Eukaryota</taxon>
        <taxon>Metazoa</taxon>
        <taxon>Ecdysozoa</taxon>
        <taxon>Arthropoda</taxon>
        <taxon>Chelicerata</taxon>
        <taxon>Arachnida</taxon>
        <taxon>Acari</taxon>
        <taxon>Acariformes</taxon>
        <taxon>Sarcoptiformes</taxon>
        <taxon>Oribatida</taxon>
        <taxon>Brachypylina</taxon>
        <taxon>Oppioidea</taxon>
        <taxon>Oppiidae</taxon>
        <taxon>Medioppia</taxon>
    </lineage>
</organism>
<dbReference type="EMBL" id="CAJPIZ010007890">
    <property type="protein sequence ID" value="CAG2110687.1"/>
    <property type="molecule type" value="Genomic_DNA"/>
</dbReference>
<dbReference type="AlphaFoldDB" id="A0A7R9Q2W4"/>
<reference evidence="2" key="1">
    <citation type="submission" date="2020-11" db="EMBL/GenBank/DDBJ databases">
        <authorList>
            <person name="Tran Van P."/>
        </authorList>
    </citation>
    <scope>NUCLEOTIDE SEQUENCE</scope>
</reference>
<sequence>MSDFADDSNISLNAFDEQNADKSSLNGNNENDLNENDDNSKTEDEFDSKDDNDGHNNGRDRALVSANKTNDDEDRYDNP</sequence>
<evidence type="ECO:0000313" key="3">
    <source>
        <dbReference type="Proteomes" id="UP000759131"/>
    </source>
</evidence>
<name>A0A7R9Q2W4_9ACAR</name>
<accession>A0A7R9Q2W4</accession>
<protein>
    <submittedName>
        <fullName evidence="2">Uncharacterized protein</fullName>
    </submittedName>
</protein>
<evidence type="ECO:0000256" key="1">
    <source>
        <dbReference type="SAM" id="MobiDB-lite"/>
    </source>
</evidence>
<feature type="region of interest" description="Disordered" evidence="1">
    <location>
        <begin position="1"/>
        <end position="79"/>
    </location>
</feature>
<proteinExistence type="predicted"/>